<dbReference type="SUPFAM" id="SSF57889">
    <property type="entry name" value="Cysteine-rich domain"/>
    <property type="match status" value="1"/>
</dbReference>
<dbReference type="GO" id="GO:0046872">
    <property type="term" value="F:metal ion binding"/>
    <property type="evidence" value="ECO:0007669"/>
    <property type="project" value="UniProtKB-KW"/>
</dbReference>
<keyword evidence="5 7" id="KW-1133">Transmembrane helix</keyword>
<dbReference type="InterPro" id="IPR002219">
    <property type="entry name" value="PKC_DAG/PE"/>
</dbReference>
<dbReference type="PANTHER" id="PTHR28304">
    <property type="entry name" value="PEROXISOMAL MEMBRANE PROTEIN PEX29"/>
    <property type="match status" value="1"/>
</dbReference>
<evidence type="ECO:0000256" key="1">
    <source>
        <dbReference type="ARBA" id="ARBA00004141"/>
    </source>
</evidence>
<evidence type="ECO:0000259" key="8">
    <source>
        <dbReference type="PROSITE" id="PS50081"/>
    </source>
</evidence>
<dbReference type="EMBL" id="CAJVPK010000075">
    <property type="protein sequence ID" value="CAG8443409.1"/>
    <property type="molecule type" value="Genomic_DNA"/>
</dbReference>
<evidence type="ECO:0000256" key="2">
    <source>
        <dbReference type="ARBA" id="ARBA00022692"/>
    </source>
</evidence>
<dbReference type="Gene3D" id="3.30.60.20">
    <property type="match status" value="1"/>
</dbReference>
<dbReference type="GO" id="GO:0005778">
    <property type="term" value="C:peroxisomal membrane"/>
    <property type="evidence" value="ECO:0007669"/>
    <property type="project" value="TreeGrafter"/>
</dbReference>
<dbReference type="InterPro" id="IPR046349">
    <property type="entry name" value="C1-like_sf"/>
</dbReference>
<dbReference type="CDD" id="cd00029">
    <property type="entry name" value="C1"/>
    <property type="match status" value="1"/>
</dbReference>
<gene>
    <name evidence="9" type="ORF">DEBURN_LOCUS1617</name>
</gene>
<dbReference type="Proteomes" id="UP000789706">
    <property type="component" value="Unassembled WGS sequence"/>
</dbReference>
<evidence type="ECO:0000256" key="7">
    <source>
        <dbReference type="SAM" id="Phobius"/>
    </source>
</evidence>
<organism evidence="9 10">
    <name type="scientific">Diversispora eburnea</name>
    <dbReference type="NCBI Taxonomy" id="1213867"/>
    <lineage>
        <taxon>Eukaryota</taxon>
        <taxon>Fungi</taxon>
        <taxon>Fungi incertae sedis</taxon>
        <taxon>Mucoromycota</taxon>
        <taxon>Glomeromycotina</taxon>
        <taxon>Glomeromycetes</taxon>
        <taxon>Diversisporales</taxon>
        <taxon>Diversisporaceae</taxon>
        <taxon>Diversispora</taxon>
    </lineage>
</organism>
<sequence>MSPAHNFEEKTFTKFTYCVHCRSPLWGLFKQGVCCKECNYVAHKQCQNLVKSTCKNPGINQKFNISHYTNGIDNDKGTNSETSQVSSSLPITGLKSSNNSVEIATNSLPARAVKFNSENDDHNRNILRRSNSFENDDHNINILRRSNSFDSISTNLPKMPIQSFKTLSNDNESITPRAARPVSPISLDAKTFQDLIVSSALNVANATKMTTDPAHPPLNLQLMGTNFGRFVQKCGFIFAIQDNVEEIIMWKSPSNTLLAMVIYVYILDYLKNIQNIQNLMGLICEAYDSIVPLLKHIDWSNEYESFIITQVIVILIIILGLTVWIIPWSYIFIVIGLLVFIANTQFMKALTKEMKDSNIGVGTSNSSKF</sequence>
<keyword evidence="2 7" id="KW-0812">Transmembrane</keyword>
<keyword evidence="6 7" id="KW-0472">Membrane</keyword>
<evidence type="ECO:0000256" key="3">
    <source>
        <dbReference type="ARBA" id="ARBA00022723"/>
    </source>
</evidence>
<feature type="domain" description="Phorbol-ester/DAG-type" evidence="8">
    <location>
        <begin position="4"/>
        <end position="54"/>
    </location>
</feature>
<evidence type="ECO:0000313" key="9">
    <source>
        <dbReference type="EMBL" id="CAG8443409.1"/>
    </source>
</evidence>
<feature type="transmembrane region" description="Helical" evidence="7">
    <location>
        <begin position="305"/>
        <end position="324"/>
    </location>
</feature>
<reference evidence="9" key="1">
    <citation type="submission" date="2021-06" db="EMBL/GenBank/DDBJ databases">
        <authorList>
            <person name="Kallberg Y."/>
            <person name="Tangrot J."/>
            <person name="Rosling A."/>
        </authorList>
    </citation>
    <scope>NUCLEOTIDE SEQUENCE</scope>
    <source>
        <strain evidence="9">AZ414A</strain>
    </source>
</reference>
<comment type="subcellular location">
    <subcellularLocation>
        <location evidence="1">Membrane</location>
        <topology evidence="1">Multi-pass membrane protein</topology>
    </subcellularLocation>
</comment>
<proteinExistence type="predicted"/>
<dbReference type="InterPro" id="IPR052816">
    <property type="entry name" value="Peroxisomal_Membrane_PEX28-32"/>
</dbReference>
<dbReference type="AlphaFoldDB" id="A0A9N8YMF5"/>
<name>A0A9N8YMF5_9GLOM</name>
<dbReference type="Pfam" id="PF00130">
    <property type="entry name" value="C1_1"/>
    <property type="match status" value="1"/>
</dbReference>
<evidence type="ECO:0000313" key="10">
    <source>
        <dbReference type="Proteomes" id="UP000789706"/>
    </source>
</evidence>
<dbReference type="PROSITE" id="PS00479">
    <property type="entry name" value="ZF_DAG_PE_1"/>
    <property type="match status" value="1"/>
</dbReference>
<keyword evidence="3" id="KW-0479">Metal-binding</keyword>
<dbReference type="PANTHER" id="PTHR28304:SF2">
    <property type="entry name" value="PEROXISOMAL MEMBRANE PROTEIN PEX29"/>
    <property type="match status" value="1"/>
</dbReference>
<keyword evidence="4" id="KW-0862">Zinc</keyword>
<accession>A0A9N8YMF5</accession>
<protein>
    <submittedName>
        <fullName evidence="9">4109_t:CDS:1</fullName>
    </submittedName>
</protein>
<evidence type="ECO:0000256" key="5">
    <source>
        <dbReference type="ARBA" id="ARBA00022989"/>
    </source>
</evidence>
<evidence type="ECO:0000256" key="4">
    <source>
        <dbReference type="ARBA" id="ARBA00022833"/>
    </source>
</evidence>
<dbReference type="PROSITE" id="PS50081">
    <property type="entry name" value="ZF_DAG_PE_2"/>
    <property type="match status" value="1"/>
</dbReference>
<comment type="caution">
    <text evidence="9">The sequence shown here is derived from an EMBL/GenBank/DDBJ whole genome shotgun (WGS) entry which is preliminary data.</text>
</comment>
<keyword evidence="10" id="KW-1185">Reference proteome</keyword>
<evidence type="ECO:0000256" key="6">
    <source>
        <dbReference type="ARBA" id="ARBA00023136"/>
    </source>
</evidence>
<dbReference type="PRINTS" id="PR00008">
    <property type="entry name" value="DAGPEDOMAIN"/>
</dbReference>
<dbReference type="GO" id="GO:0007031">
    <property type="term" value="P:peroxisome organization"/>
    <property type="evidence" value="ECO:0007669"/>
    <property type="project" value="TreeGrafter"/>
</dbReference>
<dbReference type="InterPro" id="IPR020454">
    <property type="entry name" value="DAG/PE-bd"/>
</dbReference>
<dbReference type="OrthoDB" id="74314at2759"/>
<dbReference type="SMART" id="SM00109">
    <property type="entry name" value="C1"/>
    <property type="match status" value="1"/>
</dbReference>